<comment type="caution">
    <text evidence="2">The sequence shown here is derived from an EMBL/GenBank/DDBJ whole genome shotgun (WGS) entry which is preliminary data.</text>
</comment>
<dbReference type="Proteomes" id="UP000193866">
    <property type="component" value="Unassembled WGS sequence"/>
</dbReference>
<keyword evidence="1" id="KW-1277">Toxin-antitoxin system</keyword>
<evidence type="ECO:0000313" key="3">
    <source>
        <dbReference type="Proteomes" id="UP000193866"/>
    </source>
</evidence>
<dbReference type="EMBL" id="LQPG01000009">
    <property type="protein sequence ID" value="ORW13090.1"/>
    <property type="molecule type" value="Genomic_DNA"/>
</dbReference>
<proteinExistence type="predicted"/>
<accession>A0A1X1YQ03</accession>
<evidence type="ECO:0000313" key="2">
    <source>
        <dbReference type="EMBL" id="ORW13090.1"/>
    </source>
</evidence>
<gene>
    <name evidence="2" type="ORF">AWC16_05065</name>
</gene>
<keyword evidence="3" id="KW-1185">Reference proteome</keyword>
<dbReference type="Pfam" id="PF07704">
    <property type="entry name" value="PSK_trans_fac"/>
    <property type="match status" value="1"/>
</dbReference>
<dbReference type="OrthoDB" id="495439at2"/>
<evidence type="ECO:0000256" key="1">
    <source>
        <dbReference type="ARBA" id="ARBA00022649"/>
    </source>
</evidence>
<dbReference type="InterPro" id="IPR011660">
    <property type="entry name" value="VapB-like"/>
</dbReference>
<name>A0A1X1YQ03_9MYCO</name>
<organism evidence="2 3">
    <name type="scientific">Mycolicibacter longobardus</name>
    <dbReference type="NCBI Taxonomy" id="1108812"/>
    <lineage>
        <taxon>Bacteria</taxon>
        <taxon>Bacillati</taxon>
        <taxon>Actinomycetota</taxon>
        <taxon>Actinomycetes</taxon>
        <taxon>Mycobacteriales</taxon>
        <taxon>Mycobacteriaceae</taxon>
        <taxon>Mycolicibacter</taxon>
    </lineage>
</organism>
<reference evidence="2 3" key="1">
    <citation type="submission" date="2016-01" db="EMBL/GenBank/DDBJ databases">
        <title>The new phylogeny of the genus Mycobacterium.</title>
        <authorList>
            <person name="Tarcisio F."/>
            <person name="Conor M."/>
            <person name="Antonella G."/>
            <person name="Elisabetta G."/>
            <person name="Giulia F.S."/>
            <person name="Sara T."/>
            <person name="Anna F."/>
            <person name="Clotilde B."/>
            <person name="Roberto B."/>
            <person name="Veronica D.S."/>
            <person name="Fabio R."/>
            <person name="Monica P."/>
            <person name="Olivier J."/>
            <person name="Enrico T."/>
            <person name="Nicola S."/>
        </authorList>
    </citation>
    <scope>NUCLEOTIDE SEQUENCE [LARGE SCALE GENOMIC DNA]</scope>
    <source>
        <strain evidence="2 3">DSM 45394</strain>
    </source>
</reference>
<dbReference type="RefSeq" id="WP_085263428.1">
    <property type="nucleotide sequence ID" value="NZ_JACKVG010000006.1"/>
</dbReference>
<dbReference type="STRING" id="1108812.AWC16_05065"/>
<sequence>MALSIKDPEADRLARELAARTGETLTEVVVVALRERLVRERGRVQSASLSDDLAAIRRRCAALPLVDSRPAEQIIGYDDRGLPV</sequence>
<dbReference type="AlphaFoldDB" id="A0A1X1YQ03"/>
<protein>
    <submittedName>
        <fullName evidence="2">Antitoxin</fullName>
    </submittedName>
</protein>